<dbReference type="KEGG" id="moj:D7D94_02530"/>
<dbReference type="GO" id="GO:0000976">
    <property type="term" value="F:transcription cis-regulatory region binding"/>
    <property type="evidence" value="ECO:0007669"/>
    <property type="project" value="TreeGrafter"/>
</dbReference>
<dbReference type="Gene3D" id="3.40.50.2300">
    <property type="match status" value="1"/>
</dbReference>
<evidence type="ECO:0000259" key="4">
    <source>
        <dbReference type="PROSITE" id="PS50110"/>
    </source>
</evidence>
<dbReference type="OrthoDB" id="9802426at2"/>
<keyword evidence="1 3" id="KW-0238">DNA-binding</keyword>
<feature type="DNA-binding region" description="OmpR/PhoB-type" evidence="3">
    <location>
        <begin position="126"/>
        <end position="225"/>
    </location>
</feature>
<keyword evidence="2" id="KW-0597">Phosphoprotein</keyword>
<dbReference type="CDD" id="cd00383">
    <property type="entry name" value="trans_reg_C"/>
    <property type="match status" value="1"/>
</dbReference>
<accession>A0A6I6E2A3</accession>
<sequence length="225" mass="24656">MMTILIVEDDAAIRRTLALNLEARGYDVAEAGDGAEAVREIARREPALVILDLGLPALDGIDVIATVRSAHRMPILVLSGRSQTAEKVAALDAGANDYVTKPFAVDELLARVRALLRVSPARAGEADRFQLGPSIVDLAAHAVTREGATVHLTATEWSMLEVLLRNVGRLVGKRELLTTVWGPTYTGEDAYLRLYMSQLRRKLEADPARPRHLLTEPGLGYRYRP</sequence>
<dbReference type="InterPro" id="IPR001789">
    <property type="entry name" value="Sig_transdc_resp-reg_receiver"/>
</dbReference>
<feature type="modified residue" description="4-aspartylphosphate" evidence="2">
    <location>
        <position position="52"/>
    </location>
</feature>
<dbReference type="PANTHER" id="PTHR48111:SF50">
    <property type="entry name" value="KDP OPERON TRANSCRIPTIONAL REGULATORY PROTEIN KDPE"/>
    <property type="match status" value="1"/>
</dbReference>
<dbReference type="Pfam" id="PF00072">
    <property type="entry name" value="Response_reg"/>
    <property type="match status" value="1"/>
</dbReference>
<dbReference type="Gene3D" id="1.10.10.10">
    <property type="entry name" value="Winged helix-like DNA-binding domain superfamily/Winged helix DNA-binding domain"/>
    <property type="match status" value="1"/>
</dbReference>
<keyword evidence="7" id="KW-1185">Reference proteome</keyword>
<evidence type="ECO:0000313" key="7">
    <source>
        <dbReference type="Proteomes" id="UP000422989"/>
    </source>
</evidence>
<feature type="domain" description="OmpR/PhoB-type" evidence="5">
    <location>
        <begin position="126"/>
        <end position="225"/>
    </location>
</feature>
<dbReference type="SMART" id="SM00448">
    <property type="entry name" value="REC"/>
    <property type="match status" value="1"/>
</dbReference>
<dbReference type="SUPFAM" id="SSF52172">
    <property type="entry name" value="CheY-like"/>
    <property type="match status" value="1"/>
</dbReference>
<proteinExistence type="predicted"/>
<dbReference type="InterPro" id="IPR036388">
    <property type="entry name" value="WH-like_DNA-bd_sf"/>
</dbReference>
<dbReference type="InterPro" id="IPR039420">
    <property type="entry name" value="WalR-like"/>
</dbReference>
<evidence type="ECO:0000259" key="5">
    <source>
        <dbReference type="PROSITE" id="PS51755"/>
    </source>
</evidence>
<evidence type="ECO:0000256" key="1">
    <source>
        <dbReference type="ARBA" id="ARBA00023125"/>
    </source>
</evidence>
<dbReference type="Pfam" id="PF00486">
    <property type="entry name" value="Trans_reg_C"/>
    <property type="match status" value="1"/>
</dbReference>
<evidence type="ECO:0000313" key="6">
    <source>
        <dbReference type="EMBL" id="QGU26670.1"/>
    </source>
</evidence>
<dbReference type="EMBL" id="CP032550">
    <property type="protein sequence ID" value="QGU26670.1"/>
    <property type="molecule type" value="Genomic_DNA"/>
</dbReference>
<name>A0A6I6E2A3_9MICO</name>
<protein>
    <submittedName>
        <fullName evidence="6">Response regulator</fullName>
    </submittedName>
</protein>
<dbReference type="PANTHER" id="PTHR48111">
    <property type="entry name" value="REGULATOR OF RPOS"/>
    <property type="match status" value="1"/>
</dbReference>
<dbReference type="GO" id="GO:0006355">
    <property type="term" value="P:regulation of DNA-templated transcription"/>
    <property type="evidence" value="ECO:0007669"/>
    <property type="project" value="InterPro"/>
</dbReference>
<dbReference type="GO" id="GO:0000156">
    <property type="term" value="F:phosphorelay response regulator activity"/>
    <property type="evidence" value="ECO:0007669"/>
    <property type="project" value="TreeGrafter"/>
</dbReference>
<dbReference type="PROSITE" id="PS51755">
    <property type="entry name" value="OMPR_PHOB"/>
    <property type="match status" value="1"/>
</dbReference>
<evidence type="ECO:0000256" key="3">
    <source>
        <dbReference type="PROSITE-ProRule" id="PRU01091"/>
    </source>
</evidence>
<gene>
    <name evidence="6" type="ORF">D7D94_02530</name>
</gene>
<feature type="domain" description="Response regulatory" evidence="4">
    <location>
        <begin position="3"/>
        <end position="116"/>
    </location>
</feature>
<organism evidence="6 7">
    <name type="scientific">Microbacterium oryzae</name>
    <dbReference type="NCBI Taxonomy" id="743009"/>
    <lineage>
        <taxon>Bacteria</taxon>
        <taxon>Bacillati</taxon>
        <taxon>Actinomycetota</taxon>
        <taxon>Actinomycetes</taxon>
        <taxon>Micrococcales</taxon>
        <taxon>Microbacteriaceae</taxon>
        <taxon>Microbacterium</taxon>
    </lineage>
</organism>
<dbReference type="InterPro" id="IPR011006">
    <property type="entry name" value="CheY-like_superfamily"/>
</dbReference>
<dbReference type="GO" id="GO:0032993">
    <property type="term" value="C:protein-DNA complex"/>
    <property type="evidence" value="ECO:0007669"/>
    <property type="project" value="TreeGrafter"/>
</dbReference>
<dbReference type="InterPro" id="IPR001867">
    <property type="entry name" value="OmpR/PhoB-type_DNA-bd"/>
</dbReference>
<dbReference type="Proteomes" id="UP000422989">
    <property type="component" value="Chromosome"/>
</dbReference>
<dbReference type="SMART" id="SM00862">
    <property type="entry name" value="Trans_reg_C"/>
    <property type="match status" value="1"/>
</dbReference>
<evidence type="ECO:0000256" key="2">
    <source>
        <dbReference type="PROSITE-ProRule" id="PRU00169"/>
    </source>
</evidence>
<dbReference type="PROSITE" id="PS50110">
    <property type="entry name" value="RESPONSE_REGULATORY"/>
    <property type="match status" value="1"/>
</dbReference>
<dbReference type="GO" id="GO:0005829">
    <property type="term" value="C:cytosol"/>
    <property type="evidence" value="ECO:0007669"/>
    <property type="project" value="TreeGrafter"/>
</dbReference>
<dbReference type="AlphaFoldDB" id="A0A6I6E2A3"/>
<dbReference type="Gene3D" id="6.10.250.690">
    <property type="match status" value="1"/>
</dbReference>
<reference evidence="6 7" key="1">
    <citation type="submission" date="2018-09" db="EMBL/GenBank/DDBJ databases">
        <title>Whole genome sequencing of Microbacterium oryzae strain MB-10T.</title>
        <authorList>
            <person name="Das S.K."/>
        </authorList>
    </citation>
    <scope>NUCLEOTIDE SEQUENCE [LARGE SCALE GENOMIC DNA]</scope>
    <source>
        <strain evidence="6 7">MB-10</strain>
    </source>
</reference>